<evidence type="ECO:0000256" key="2">
    <source>
        <dbReference type="ARBA" id="ARBA00023043"/>
    </source>
</evidence>
<evidence type="ECO:0000256" key="4">
    <source>
        <dbReference type="SAM" id="Coils"/>
    </source>
</evidence>
<dbReference type="SUPFAM" id="SSF48403">
    <property type="entry name" value="Ankyrin repeat"/>
    <property type="match status" value="2"/>
</dbReference>
<feature type="region of interest" description="Disordered" evidence="5">
    <location>
        <begin position="591"/>
        <end position="680"/>
    </location>
</feature>
<dbReference type="SMART" id="SM00248">
    <property type="entry name" value="ANK"/>
    <property type="match status" value="13"/>
</dbReference>
<evidence type="ECO:0000313" key="7">
    <source>
        <dbReference type="Proteomes" id="UP000243797"/>
    </source>
</evidence>
<comment type="caution">
    <text evidence="6">The sequence shown here is derived from an EMBL/GenBank/DDBJ whole genome shotgun (WGS) entry which is preliminary data.</text>
</comment>
<feature type="coiled-coil region" evidence="4">
    <location>
        <begin position="972"/>
        <end position="999"/>
    </location>
</feature>
<dbReference type="InterPro" id="IPR036770">
    <property type="entry name" value="Ankyrin_rpt-contain_sf"/>
</dbReference>
<feature type="compositionally biased region" description="Acidic residues" evidence="5">
    <location>
        <begin position="671"/>
        <end position="680"/>
    </location>
</feature>
<dbReference type="PROSITE" id="PS50297">
    <property type="entry name" value="ANK_REP_REGION"/>
    <property type="match status" value="4"/>
</dbReference>
<name>A0A2K1QKT0_9PEZI</name>
<evidence type="ECO:0000313" key="6">
    <source>
        <dbReference type="EMBL" id="PNS15755.1"/>
    </source>
</evidence>
<sequence>MAALSQPITLPALPAEHKDFIKYAIDNEASSMADLLQPYKAYDNVMREVFAQQPDHEAISTPNIVSLYRQRLKIKARDLAAESDEERSRYLIPLQDTERRAGGSPAFVKTLQDFRKNFSIFSESSLSELDWSNVVCAGSAVATCLLPAPEKYAGSKRSMRQYYHEKIAPASDVDLFLYGLTEEQAVEKIKQIEKCVRDSILTEITTIRTKNAITIASQHPTRHIQIVLRLYKSVSEILTGFDVDSSCTAYDGKEVYASPRAIGAFMTQVNTIDLSRRSPSYENRLSKYSKRGFEVYWPNLQRDRVDPTIFERNFTRTNGLARLLVLEKLPSKGDRESYQDQRRRERGRPTLIRSWNGNFRGNVKDQHEDEIPEWLDEEPESNYHTFTVPYGPKYHAKKIEKMLYAKDMLLNAEWNRPKDRDTNLHRHPAFFGNVEDVITDCCGYCPNPLTPEDEEIQEEEGKIYVSGKVSFLQDDPGRQAIGSFNPITDQDWTEMAYIGNTEQLCQAIVDHDLGHVQEWLKLEDADPNRRDHTGRTPLQLAVQSSSNEVVQALIDGGARLIARMADGRTALHLSAMLGKTDMVGMILRKSEQNEEEEEAKKDALKATSTAGPTPSAEQDVLSKTGVEDDDGFEQDDEEEEENEDEDAGTTTDGSYVRIRSKDSDADQSNVPDDDNEDEPDIVDVNVTAWDVPVTPLHLAIANGHSDTVKLLVQEHGADVLLPVKLLNSYDKSPRGAILPLVIAMLHTKEKAEELVELLIRLGASAAQADMDQFTPVHVAAAFNASMLKTLLDIDSAGSKRVLRHLAVRGSSWSPSVQGPLQSAIKHGQSESAQILLNAGVEATVDSDSYVESIKSKAWANTGNQENDFKKRITQPVMMAVENEMPSLAVRLLEAGADPNTLSTGAWERILDNSMYTYPVASLLDQVDRELDDLRRYSVEGEPSVASKPIPLKKDSSYLKDYRPGSYLHWRTLVQIKEQKEQYNSKLKTYNQQTKAATERKGIEEKRKAVTDLIDGFETLRKKIVALGGKSITVLHPGVEVKFRVNRGYYYRHPPEKHVKLDKSYSITGLTEKRREGYDRLFQAAWDNDIETIRKLTLAIWDENNSPLQIAIKDGLGLSPFSIAVCRGHRALAETIMEIAQAQYSPEDDSGNKTRFDLEAPEAEDDSCYDSDEGDRDPDEVRIYSRLVNDTFTIDDIGAVQAQVKSKVKPLDMLDWRFPASELRHLSREPLEELSMIDTVRGALSMLGLGEEEDLAKQKAAEKKKFPDGKAGELLSLPVVDDDADMLEWVLDLGEKYTKIMANSQGDLSQLFVLPEHVFIHAMKLSRVTLLKKMIQRTGAGIPLDALVETSGVEIKSETASKYYQGLSVHGQKRADWVAQAGGASKVKGSGDSRPPLLEACRAGSLEAVEYFLSDAATRHYRDFAAKNSSDERLQTLAEAKGGLNAALDNWLGTRSHLAIHCVILGGTSPESLRLLSYLIEKMPENLDAKSDDGQTPLYLAFSLHRKSMIEVLIKAKADQTTRDSKGRNIIHAAVELYNGKENKHSGQLKSILSLIDPRLLPSLSIDRSSCEPGSLTPLATALQAFTASNGFYSPSYIPLSGGLEVQRPMIAYLATILSFTNGIEIFVVNGAGDTPVHTAMRGDLEHVVAWLVDRYPNLLWREDVTGRTPYEMAQDEQLSDYFADSPSENIRGSGYSWHSYNSGSGAAQNGPETFIKNKEEPNAKKRMWDAVKGRRVEKRRLCGLGEANEVAKRLAGKRHVDVIVVAEKGDEVRAWFESAKVMDKDDEDEEV</sequence>
<feature type="repeat" description="ANK" evidence="3">
    <location>
        <begin position="533"/>
        <end position="565"/>
    </location>
</feature>
<dbReference type="PANTHER" id="PTHR24198">
    <property type="entry name" value="ANKYRIN REPEAT AND PROTEIN KINASE DOMAIN-CONTAINING PROTEIN"/>
    <property type="match status" value="1"/>
</dbReference>
<dbReference type="EMBL" id="NKHZ01000068">
    <property type="protein sequence ID" value="PNS15755.1"/>
    <property type="molecule type" value="Genomic_DNA"/>
</dbReference>
<gene>
    <name evidence="6" type="ORF">CAC42_4207</name>
</gene>
<dbReference type="PANTHER" id="PTHR24198:SF165">
    <property type="entry name" value="ANKYRIN REPEAT-CONTAINING PROTEIN-RELATED"/>
    <property type="match status" value="1"/>
</dbReference>
<reference evidence="6 7" key="1">
    <citation type="submission" date="2017-06" db="EMBL/GenBank/DDBJ databases">
        <title>Draft genome sequence of a variant of Elsinoe murrayae.</title>
        <authorList>
            <person name="Cheng Q."/>
        </authorList>
    </citation>
    <scope>NUCLEOTIDE SEQUENCE [LARGE SCALE GENOMIC DNA]</scope>
    <source>
        <strain evidence="6 7">CQ-2017a</strain>
    </source>
</reference>
<feature type="repeat" description="ANK" evidence="3">
    <location>
        <begin position="694"/>
        <end position="713"/>
    </location>
</feature>
<keyword evidence="7" id="KW-1185">Reference proteome</keyword>
<feature type="compositionally biased region" description="Acidic residues" evidence="5">
    <location>
        <begin position="627"/>
        <end position="647"/>
    </location>
</feature>
<keyword evidence="2 3" id="KW-0040">ANK repeat</keyword>
<dbReference type="Gene3D" id="1.25.40.20">
    <property type="entry name" value="Ankyrin repeat-containing domain"/>
    <property type="match status" value="4"/>
</dbReference>
<accession>A0A2K1QKT0</accession>
<keyword evidence="1" id="KW-0677">Repeat</keyword>
<evidence type="ECO:0000256" key="1">
    <source>
        <dbReference type="ARBA" id="ARBA00022737"/>
    </source>
</evidence>
<organism evidence="6 7">
    <name type="scientific">Sphaceloma murrayae</name>
    <dbReference type="NCBI Taxonomy" id="2082308"/>
    <lineage>
        <taxon>Eukaryota</taxon>
        <taxon>Fungi</taxon>
        <taxon>Dikarya</taxon>
        <taxon>Ascomycota</taxon>
        <taxon>Pezizomycotina</taxon>
        <taxon>Dothideomycetes</taxon>
        <taxon>Dothideomycetidae</taxon>
        <taxon>Myriangiales</taxon>
        <taxon>Elsinoaceae</taxon>
        <taxon>Sphaceloma</taxon>
    </lineage>
</organism>
<dbReference type="InParanoid" id="A0A2K1QKT0"/>
<dbReference type="OrthoDB" id="539213at2759"/>
<protein>
    <recommendedName>
        <fullName evidence="8">Ankyrin repeat protein</fullName>
    </recommendedName>
</protein>
<feature type="compositionally biased region" description="Polar residues" evidence="5">
    <location>
        <begin position="606"/>
        <end position="616"/>
    </location>
</feature>
<dbReference type="Pfam" id="PF00023">
    <property type="entry name" value="Ank"/>
    <property type="match status" value="1"/>
</dbReference>
<feature type="compositionally biased region" description="Basic and acidic residues" evidence="5">
    <location>
        <begin position="591"/>
        <end position="604"/>
    </location>
</feature>
<proteinExistence type="predicted"/>
<dbReference type="PROSITE" id="PS50088">
    <property type="entry name" value="ANK_REPEAT"/>
    <property type="match status" value="4"/>
</dbReference>
<dbReference type="Pfam" id="PF12796">
    <property type="entry name" value="Ank_2"/>
    <property type="match status" value="1"/>
</dbReference>
<evidence type="ECO:0008006" key="8">
    <source>
        <dbReference type="Google" id="ProtNLM"/>
    </source>
</evidence>
<evidence type="ECO:0000256" key="5">
    <source>
        <dbReference type="SAM" id="MobiDB-lite"/>
    </source>
</evidence>
<evidence type="ECO:0000256" key="3">
    <source>
        <dbReference type="PROSITE-ProRule" id="PRU00023"/>
    </source>
</evidence>
<dbReference type="STRING" id="2082308.A0A2K1QKT0"/>
<feature type="repeat" description="ANK" evidence="3">
    <location>
        <begin position="1492"/>
        <end position="1524"/>
    </location>
</feature>
<dbReference type="InterPro" id="IPR002110">
    <property type="entry name" value="Ankyrin_rpt"/>
</dbReference>
<feature type="repeat" description="ANK" evidence="3">
    <location>
        <begin position="566"/>
        <end position="598"/>
    </location>
</feature>
<dbReference type="Proteomes" id="UP000243797">
    <property type="component" value="Unassembled WGS sequence"/>
</dbReference>
<keyword evidence="4" id="KW-0175">Coiled coil</keyword>